<name>A0AAN8TM42_SOLBU</name>
<protein>
    <submittedName>
        <fullName evidence="2">Uncharacterized protein</fullName>
    </submittedName>
</protein>
<evidence type="ECO:0000313" key="3">
    <source>
        <dbReference type="Proteomes" id="UP001371456"/>
    </source>
</evidence>
<feature type="region of interest" description="Disordered" evidence="1">
    <location>
        <begin position="77"/>
        <end position="97"/>
    </location>
</feature>
<keyword evidence="3" id="KW-1185">Reference proteome</keyword>
<dbReference type="EMBL" id="JBANQN010000006">
    <property type="protein sequence ID" value="KAK6787208.1"/>
    <property type="molecule type" value="Genomic_DNA"/>
</dbReference>
<proteinExistence type="predicted"/>
<feature type="region of interest" description="Disordered" evidence="1">
    <location>
        <begin position="1"/>
        <end position="32"/>
    </location>
</feature>
<sequence>MLLNNLAIKSPMVTSNTSTHEVSKEKQREMSTPGWADFVDEEEHVSPPFLNRKLSPQALEFVSKSIIAKKNEQEALASAFSPTRGYDSDMGDDSFDEDEEENMLDICFDKVDRDGDILPRHQRS</sequence>
<reference evidence="2 3" key="1">
    <citation type="submission" date="2024-02" db="EMBL/GenBank/DDBJ databases">
        <title>de novo genome assembly of Solanum bulbocastanum strain 11H21.</title>
        <authorList>
            <person name="Hosaka A.J."/>
        </authorList>
    </citation>
    <scope>NUCLEOTIDE SEQUENCE [LARGE SCALE GENOMIC DNA]</scope>
    <source>
        <tissue evidence="2">Young leaves</tissue>
    </source>
</reference>
<dbReference type="AlphaFoldDB" id="A0AAN8TM42"/>
<gene>
    <name evidence="2" type="ORF">RDI58_015733</name>
</gene>
<evidence type="ECO:0000256" key="1">
    <source>
        <dbReference type="SAM" id="MobiDB-lite"/>
    </source>
</evidence>
<dbReference type="Proteomes" id="UP001371456">
    <property type="component" value="Unassembled WGS sequence"/>
</dbReference>
<organism evidence="2 3">
    <name type="scientific">Solanum bulbocastanum</name>
    <name type="common">Wild potato</name>
    <dbReference type="NCBI Taxonomy" id="147425"/>
    <lineage>
        <taxon>Eukaryota</taxon>
        <taxon>Viridiplantae</taxon>
        <taxon>Streptophyta</taxon>
        <taxon>Embryophyta</taxon>
        <taxon>Tracheophyta</taxon>
        <taxon>Spermatophyta</taxon>
        <taxon>Magnoliopsida</taxon>
        <taxon>eudicotyledons</taxon>
        <taxon>Gunneridae</taxon>
        <taxon>Pentapetalae</taxon>
        <taxon>asterids</taxon>
        <taxon>lamiids</taxon>
        <taxon>Solanales</taxon>
        <taxon>Solanaceae</taxon>
        <taxon>Solanoideae</taxon>
        <taxon>Solaneae</taxon>
        <taxon>Solanum</taxon>
    </lineage>
</organism>
<comment type="caution">
    <text evidence="2">The sequence shown here is derived from an EMBL/GenBank/DDBJ whole genome shotgun (WGS) entry which is preliminary data.</text>
</comment>
<evidence type="ECO:0000313" key="2">
    <source>
        <dbReference type="EMBL" id="KAK6787208.1"/>
    </source>
</evidence>
<accession>A0AAN8TM42</accession>